<proteinExistence type="predicted"/>
<evidence type="ECO:0000313" key="5">
    <source>
        <dbReference type="EMBL" id="KAJ4445807.1"/>
    </source>
</evidence>
<reference evidence="5 6" key="1">
    <citation type="journal article" date="2022" name="Allergy">
        <title>Genome assembly and annotation of Periplaneta americana reveal a comprehensive cockroach allergen profile.</title>
        <authorList>
            <person name="Wang L."/>
            <person name="Xiong Q."/>
            <person name="Saelim N."/>
            <person name="Wang L."/>
            <person name="Nong W."/>
            <person name="Wan A.T."/>
            <person name="Shi M."/>
            <person name="Liu X."/>
            <person name="Cao Q."/>
            <person name="Hui J.H.L."/>
            <person name="Sookrung N."/>
            <person name="Leung T.F."/>
            <person name="Tungtrongchitr A."/>
            <person name="Tsui S.K.W."/>
        </authorList>
    </citation>
    <scope>NUCLEOTIDE SEQUENCE [LARGE SCALE GENOMIC DNA]</scope>
    <source>
        <strain evidence="5">PWHHKU_190912</strain>
    </source>
</reference>
<keyword evidence="2" id="KW-0863">Zinc-finger</keyword>
<feature type="compositionally biased region" description="Low complexity" evidence="4">
    <location>
        <begin position="168"/>
        <end position="182"/>
    </location>
</feature>
<evidence type="ECO:0000256" key="2">
    <source>
        <dbReference type="ARBA" id="ARBA00022771"/>
    </source>
</evidence>
<feature type="compositionally biased region" description="Polar residues" evidence="4">
    <location>
        <begin position="145"/>
        <end position="163"/>
    </location>
</feature>
<gene>
    <name evidence="5" type="ORF">ANN_12492</name>
</gene>
<comment type="caution">
    <text evidence="5">The sequence shown here is derived from an EMBL/GenBank/DDBJ whole genome shotgun (WGS) entry which is preliminary data.</text>
</comment>
<accession>A0ABQ8TIN4</accession>
<organism evidence="5 6">
    <name type="scientific">Periplaneta americana</name>
    <name type="common">American cockroach</name>
    <name type="synonym">Blatta americana</name>
    <dbReference type="NCBI Taxonomy" id="6978"/>
    <lineage>
        <taxon>Eukaryota</taxon>
        <taxon>Metazoa</taxon>
        <taxon>Ecdysozoa</taxon>
        <taxon>Arthropoda</taxon>
        <taxon>Hexapoda</taxon>
        <taxon>Insecta</taxon>
        <taxon>Pterygota</taxon>
        <taxon>Neoptera</taxon>
        <taxon>Polyneoptera</taxon>
        <taxon>Dictyoptera</taxon>
        <taxon>Blattodea</taxon>
        <taxon>Blattoidea</taxon>
        <taxon>Blattidae</taxon>
        <taxon>Blattinae</taxon>
        <taxon>Periplaneta</taxon>
    </lineage>
</organism>
<dbReference type="PANTHER" id="PTHR46858:SF5">
    <property type="entry name" value="E3 UBIQUITIN-PROTEIN LIGASE APD1-RELATED"/>
    <property type="match status" value="1"/>
</dbReference>
<name>A0ABQ8TIN4_PERAM</name>
<feature type="region of interest" description="Disordered" evidence="4">
    <location>
        <begin position="88"/>
        <end position="117"/>
    </location>
</feature>
<dbReference type="Gene3D" id="3.30.40.10">
    <property type="entry name" value="Zinc/RING finger domain, C3HC4 (zinc finger)"/>
    <property type="match status" value="1"/>
</dbReference>
<dbReference type="EMBL" id="JAJSOF020000009">
    <property type="protein sequence ID" value="KAJ4445807.1"/>
    <property type="molecule type" value="Genomic_DNA"/>
</dbReference>
<evidence type="ECO:0000313" key="6">
    <source>
        <dbReference type="Proteomes" id="UP001148838"/>
    </source>
</evidence>
<sequence length="317" mass="34682">MYFTFLNVKGCAVAEKESVVCSNIKLQTWLVLPAQFAFTESRTPDLQRRCENTCPPTAVHCTRIQACLDTSRTGQLASLTNCPNLPVRKNFFPPRPRRRRKKRRSSNHKQSASLVKSLSTASTVSISDDTQENVGLKGEIDIAGPSNSRLDSGLGSSQESVSKSETDSQGVSSLSGVSSASSSDCNDMCITCMINPKNGIFVHGKVGHICCCYKCALRVWAVTGKCPLYEYGVRGHKMPQCQDTKPELASTQPILKILLNTCELCSIKVSGISFDTLNEIWAVLQEEWNIISQETLQVLVVSMTSLPGVVAPNIRTK</sequence>
<keyword evidence="3" id="KW-0862">Zinc</keyword>
<dbReference type="InterPro" id="IPR013083">
    <property type="entry name" value="Znf_RING/FYVE/PHD"/>
</dbReference>
<evidence type="ECO:0000256" key="4">
    <source>
        <dbReference type="SAM" id="MobiDB-lite"/>
    </source>
</evidence>
<feature type="region of interest" description="Disordered" evidence="4">
    <location>
        <begin position="139"/>
        <end position="182"/>
    </location>
</feature>
<protein>
    <submittedName>
        <fullName evidence="5">Uncharacterized protein</fullName>
    </submittedName>
</protein>
<dbReference type="PANTHER" id="PTHR46858">
    <property type="entry name" value="OS05G0521000 PROTEIN"/>
    <property type="match status" value="1"/>
</dbReference>
<feature type="compositionally biased region" description="Polar residues" evidence="4">
    <location>
        <begin position="108"/>
        <end position="117"/>
    </location>
</feature>
<feature type="compositionally biased region" description="Basic residues" evidence="4">
    <location>
        <begin position="95"/>
        <end position="107"/>
    </location>
</feature>
<dbReference type="Proteomes" id="UP001148838">
    <property type="component" value="Unassembled WGS sequence"/>
</dbReference>
<keyword evidence="6" id="KW-1185">Reference proteome</keyword>
<evidence type="ECO:0000256" key="3">
    <source>
        <dbReference type="ARBA" id="ARBA00022833"/>
    </source>
</evidence>
<evidence type="ECO:0000256" key="1">
    <source>
        <dbReference type="ARBA" id="ARBA00022723"/>
    </source>
</evidence>
<keyword evidence="1" id="KW-0479">Metal-binding</keyword>